<evidence type="ECO:0000313" key="1">
    <source>
        <dbReference type="EMBL" id="MBP2244283.1"/>
    </source>
</evidence>
<dbReference type="Proteomes" id="UP000810207">
    <property type="component" value="Unassembled WGS sequence"/>
</dbReference>
<comment type="caution">
    <text evidence="1">The sequence shown here is derived from an EMBL/GenBank/DDBJ whole genome shotgun (WGS) entry which is preliminary data.</text>
</comment>
<reference evidence="1 2" key="1">
    <citation type="submission" date="2021-03" db="EMBL/GenBank/DDBJ databases">
        <title>Genomic Encyclopedia of Type Strains, Phase IV (KMG-IV): sequencing the most valuable type-strain genomes for metagenomic binning, comparative biology and taxonomic classification.</title>
        <authorList>
            <person name="Goeker M."/>
        </authorList>
    </citation>
    <scope>NUCLEOTIDE SEQUENCE [LARGE SCALE GENOMIC DNA]</scope>
    <source>
        <strain evidence="1 2">DSM 21292</strain>
    </source>
</reference>
<organism evidence="1 2">
    <name type="scientific">Paenibacillus xylanexedens</name>
    <dbReference type="NCBI Taxonomy" id="528191"/>
    <lineage>
        <taxon>Bacteria</taxon>
        <taxon>Bacillati</taxon>
        <taxon>Bacillota</taxon>
        <taxon>Bacilli</taxon>
        <taxon>Bacillales</taxon>
        <taxon>Paenibacillaceae</taxon>
        <taxon>Paenibacillus</taxon>
    </lineage>
</organism>
<keyword evidence="2" id="KW-1185">Reference proteome</keyword>
<dbReference type="EMBL" id="JAGIKV010000002">
    <property type="protein sequence ID" value="MBP2244283.1"/>
    <property type="molecule type" value="Genomic_DNA"/>
</dbReference>
<accession>A0ABS4RN64</accession>
<sequence length="102" mass="12219">MKNITFKIEITDKEEIETFYSILAWDQAEERLFSPHTLTKIENLNFHSTLIEITSQSMMEMSLLQRLNAKHYEKSLDEIEKFLKMFLKEHKISEATWKHGIK</sequence>
<dbReference type="RefSeq" id="WP_211081319.1">
    <property type="nucleotide sequence ID" value="NZ_CBCSLC010000070.1"/>
</dbReference>
<gene>
    <name evidence="1" type="ORF">J2Z28_000893</name>
</gene>
<proteinExistence type="predicted"/>
<protein>
    <submittedName>
        <fullName evidence="1">Uncharacterized protein</fullName>
    </submittedName>
</protein>
<evidence type="ECO:0000313" key="2">
    <source>
        <dbReference type="Proteomes" id="UP000810207"/>
    </source>
</evidence>
<name>A0ABS4RN64_PAEXY</name>